<keyword evidence="2" id="KW-0596">Phosphopantetheine</keyword>
<name>A0A1V3ZYQ6_9ACTN</name>
<dbReference type="InterPro" id="IPR025110">
    <property type="entry name" value="AMP-bd_C"/>
</dbReference>
<reference evidence="6 7" key="1">
    <citation type="submission" date="2017-02" db="EMBL/GenBank/DDBJ databases">
        <title>Draft Genome Sequence of Streptomyces tsukubaensis F601, a Producer of the immunosuppressant tacrolimus FK506.</title>
        <authorList>
            <person name="Zong G."/>
            <person name="Zhong C."/>
            <person name="Fu J."/>
            <person name="Qin R."/>
            <person name="Cao G."/>
        </authorList>
    </citation>
    <scope>NUCLEOTIDE SEQUENCE [LARGE SCALE GENOMIC DNA]</scope>
    <source>
        <strain evidence="6 7">F601</strain>
    </source>
</reference>
<dbReference type="Proteomes" id="UP000190539">
    <property type="component" value="Unassembled WGS sequence"/>
</dbReference>
<dbReference type="Pfam" id="PF00501">
    <property type="entry name" value="AMP-binding"/>
    <property type="match status" value="2"/>
</dbReference>
<dbReference type="InterPro" id="IPR023213">
    <property type="entry name" value="CAT-like_dom_sf"/>
</dbReference>
<dbReference type="GO" id="GO:0017000">
    <property type="term" value="P:antibiotic biosynthetic process"/>
    <property type="evidence" value="ECO:0007669"/>
    <property type="project" value="UniProtKB-ARBA"/>
</dbReference>
<dbReference type="InterPro" id="IPR029058">
    <property type="entry name" value="AB_hydrolase_fold"/>
</dbReference>
<dbReference type="GO" id="GO:0044550">
    <property type="term" value="P:secondary metabolite biosynthetic process"/>
    <property type="evidence" value="ECO:0007669"/>
    <property type="project" value="TreeGrafter"/>
</dbReference>
<dbReference type="GO" id="GO:0043041">
    <property type="term" value="P:amino acid activation for nonribosomal peptide biosynthetic process"/>
    <property type="evidence" value="ECO:0007669"/>
    <property type="project" value="TreeGrafter"/>
</dbReference>
<dbReference type="InterPro" id="IPR001242">
    <property type="entry name" value="Condensation_dom"/>
</dbReference>
<dbReference type="FunFam" id="3.40.50.12780:FF:000012">
    <property type="entry name" value="Non-ribosomal peptide synthetase"/>
    <property type="match status" value="1"/>
</dbReference>
<evidence type="ECO:0000313" key="6">
    <source>
        <dbReference type="EMBL" id="OON71561.1"/>
    </source>
</evidence>
<comment type="caution">
    <text evidence="6">The sequence shown here is derived from an EMBL/GenBank/DDBJ whole genome shotgun (WGS) entry which is preliminary data.</text>
</comment>
<dbReference type="InterPro" id="IPR036736">
    <property type="entry name" value="ACP-like_sf"/>
</dbReference>
<dbReference type="Gene3D" id="3.30.300.30">
    <property type="match status" value="2"/>
</dbReference>
<gene>
    <name evidence="6" type="ORF">B1H18_33405</name>
</gene>
<evidence type="ECO:0000259" key="5">
    <source>
        <dbReference type="PROSITE" id="PS50075"/>
    </source>
</evidence>
<dbReference type="Gene3D" id="2.30.38.10">
    <property type="entry name" value="Luciferase, Domain 3"/>
    <property type="match status" value="2"/>
</dbReference>
<keyword evidence="3" id="KW-0597">Phosphoprotein</keyword>
<dbReference type="STRING" id="83656.B1H18_33405"/>
<dbReference type="NCBIfam" id="TIGR01733">
    <property type="entry name" value="AA-adenyl-dom"/>
    <property type="match status" value="1"/>
</dbReference>
<feature type="domain" description="Carrier" evidence="5">
    <location>
        <begin position="727"/>
        <end position="801"/>
    </location>
</feature>
<comment type="cofactor">
    <cofactor evidence="1">
        <name>pantetheine 4'-phosphate</name>
        <dbReference type="ChEBI" id="CHEBI:47942"/>
    </cofactor>
</comment>
<dbReference type="GO" id="GO:0008610">
    <property type="term" value="P:lipid biosynthetic process"/>
    <property type="evidence" value="ECO:0007669"/>
    <property type="project" value="UniProtKB-ARBA"/>
</dbReference>
<dbReference type="InterPro" id="IPR006162">
    <property type="entry name" value="Ppantetheine_attach_site"/>
</dbReference>
<dbReference type="Gene3D" id="3.40.50.1820">
    <property type="entry name" value="alpha/beta hydrolase"/>
    <property type="match status" value="2"/>
</dbReference>
<feature type="region of interest" description="Disordered" evidence="4">
    <location>
        <begin position="1"/>
        <end position="39"/>
    </location>
</feature>
<dbReference type="InterPro" id="IPR020845">
    <property type="entry name" value="AMP-binding_CS"/>
</dbReference>
<dbReference type="Pfam" id="PF00550">
    <property type="entry name" value="PP-binding"/>
    <property type="match status" value="2"/>
</dbReference>
<dbReference type="Gene3D" id="3.40.50.980">
    <property type="match status" value="2"/>
</dbReference>
<evidence type="ECO:0000256" key="3">
    <source>
        <dbReference type="ARBA" id="ARBA00022553"/>
    </source>
</evidence>
<dbReference type="InterPro" id="IPR009081">
    <property type="entry name" value="PP-bd_ACP"/>
</dbReference>
<dbReference type="SUPFAM" id="SSF52777">
    <property type="entry name" value="CoA-dependent acyltransferases"/>
    <property type="match status" value="3"/>
</dbReference>
<dbReference type="InterPro" id="IPR010071">
    <property type="entry name" value="AA_adenyl_dom"/>
</dbReference>
<dbReference type="PROSITE" id="PS00012">
    <property type="entry name" value="PHOSPHOPANTETHEINE"/>
    <property type="match status" value="1"/>
</dbReference>
<evidence type="ECO:0000256" key="4">
    <source>
        <dbReference type="SAM" id="MobiDB-lite"/>
    </source>
</evidence>
<dbReference type="SUPFAM" id="SSF47336">
    <property type="entry name" value="ACP-like"/>
    <property type="match status" value="2"/>
</dbReference>
<dbReference type="FunFam" id="3.40.50.980:FF:000001">
    <property type="entry name" value="Non-ribosomal peptide synthetase"/>
    <property type="match status" value="1"/>
</dbReference>
<accession>A0A1V3ZYQ6</accession>
<dbReference type="PROSITE" id="PS50075">
    <property type="entry name" value="CARRIER"/>
    <property type="match status" value="2"/>
</dbReference>
<evidence type="ECO:0000256" key="2">
    <source>
        <dbReference type="ARBA" id="ARBA00022450"/>
    </source>
</evidence>
<dbReference type="CDD" id="cd19543">
    <property type="entry name" value="DCL_NRPS"/>
    <property type="match status" value="1"/>
</dbReference>
<dbReference type="SUPFAM" id="SSF56801">
    <property type="entry name" value="Acetyl-CoA synthetase-like"/>
    <property type="match status" value="2"/>
</dbReference>
<dbReference type="OrthoDB" id="2472181at2"/>
<dbReference type="Gene3D" id="3.30.559.10">
    <property type="entry name" value="Chloramphenicol acetyltransferase-like domain"/>
    <property type="match status" value="1"/>
</dbReference>
<keyword evidence="7" id="KW-1185">Reference proteome</keyword>
<sequence>MKSAPRQETADIARPAFSPVLVPADRPRVPGTPPRCSSVERTELTTGTAAVGAERDGFLLAGFAALLHRLTGQERIGLDRVDRSGRTEHVLLSVTGGSTLRSVAHSAGAGPLPEAAPVGIRFAPPGAAPARAGSPGELHLVVRTGVRGGDALELHYDGALFDRSTATRLLGHYRTLIEDATRSPDRPVESLRLLTDAQRRQVLVEWNSTEADLPHGTPLHEAFEARADRSPDAVAVVHGSERWSYGRVDAEANRLAHHLRSLGVGPDARVGLCLDRSPGLLVAVLGILKAGGAYVPLDPDYPARRLTAMAEGTACTVTVSREALAARLPDGGAGGPLVLLDRDADVLAARPPYSPGVTAGPDDLCYIIHTSGSTGAPKPIALRHRGVMNNLADLNTRFGVGPGDSVLALSSPSFDMSVYEFLGMTLAGGTVVVPEPERIKDPAHWAELLAGHGVTVWNSAPALLGLLTDHLERTGGRRLPRLRLAMLGGDWVPVPLPDRVRALAPGLRFIVMGGATEASIHSTIHEVGTVDPGRPSIPYGRPMANQRAYILDGALRPVPPGVPGELYLAGTGLARGYLDQPERTAERFFDWSHGGVSDRLYRTGDLARFGPDGLIELLGRMDFQVKVNGLRVELGEIETVLRGHPAVRSAAVVAREGRLIAYAVPSEPEGNSQVVEDELRTLAAGRLPEYMVPRAFVILEALPLTPNGKLDRANLPAPVFAGAGYRAPGTAAERVLAEVFADVLGREQVGVDDDFLAVGGDSVRAIQVVTRARARGFGITARELLERRSVAAVAEVAAATDPAGREEAPAAPLVAVAPADLEAWRRRHPGLSEVWPPTSTQTGMLFESMLDDTGHDTYQMQTVFHLSGPVDAGRLRAAGRALLDRHASLRVAFVRDSADHPVQLVVDGVEPPWREVFMDVLPEDDGEEALRRFLAEDRDERFDPAAPPLLRMALVRLGPDRARLVLTAHHALIDGWSEQVLAHDLRRLYDSGGNGSALEPVRGFRDFLGWLARRDTEGAARAWAAELAGLDGPTLLAPLGARPDRDAGVGEITVPLPEEEVRRLARCCAELGVTVNSLVQGAWAVLLGALTGRPDVVFGATVSGRPGALTGVESMVGLFINTVPVRARLDAGTTATELLTGLRDRQAALLDHHHTGLTEIHRAAGVDALFDTLLVFQSYPSYPVIRAGSAAASASAFEVTGVTSVGTVNYPLALFVEPNRLTLQYHRGPYDEEAAGSLMARFRSILRQMAASPGARVDAVDVLSADERARFEAESASDAGPARTVTALFDRWAAATPDAPAAVCGEESLTYRELDAWAWRLARLLSWRGVGAGSVVALAVPRSARLAVALLGTLRSGAAYVPADADSAAVATLTLTPAEVAEAESGDSRGPGVPVGPRWPACLRRTPPVGRVAVGHDALAREVRGFAARAGIRPGARLIAASPGADAAAFEILAGLCAGAVVDVVADPVSAEAPTGWEGAVVSTTAPLLAGVFDRSPGTVGASAVVLSGDIPSGPLLRYVRACVPGARITYAGGGPRYVLGAALQPLPVGAVGELYVAGPAADGGTDDPGPAASRFVADPYGPPGSRMYRTGVPARWNGEGEPVYAGVRARVRGRRVRTCDVEAVLAAHPGVAQALVVAREGAGGGESVLDCYVVPRRDGGGAEAAEVRAFLARRLPDALVPAAVTALDRLPLTADGVVDLAALPEPESEPGEGAYREGRTAREKALCALFAEVLEVERIGIDDNYLALGVNSLMAGRLVGRMHRTLGVKSSIRTVFRYPTIAQLADRLGAPAAESRPPLRRMTGNPT</sequence>
<proteinExistence type="predicted"/>
<protein>
    <recommendedName>
        <fullName evidence="5">Carrier domain-containing protein</fullName>
    </recommendedName>
</protein>
<evidence type="ECO:0000313" key="7">
    <source>
        <dbReference type="Proteomes" id="UP000190539"/>
    </source>
</evidence>
<dbReference type="InterPro" id="IPR042099">
    <property type="entry name" value="ANL_N_sf"/>
</dbReference>
<dbReference type="Gene3D" id="3.40.50.12780">
    <property type="entry name" value="N-terminal domain of ligase-like"/>
    <property type="match status" value="1"/>
</dbReference>
<dbReference type="Pfam" id="PF13193">
    <property type="entry name" value="AMP-binding_C"/>
    <property type="match status" value="2"/>
</dbReference>
<feature type="domain" description="Carrier" evidence="5">
    <location>
        <begin position="1718"/>
        <end position="1793"/>
    </location>
</feature>
<dbReference type="SMART" id="SM00823">
    <property type="entry name" value="PKS_PP"/>
    <property type="match status" value="2"/>
</dbReference>
<dbReference type="GO" id="GO:0005737">
    <property type="term" value="C:cytoplasm"/>
    <property type="evidence" value="ECO:0007669"/>
    <property type="project" value="TreeGrafter"/>
</dbReference>
<dbReference type="Gene3D" id="3.30.559.30">
    <property type="entry name" value="Nonribosomal peptide synthetase, condensation domain"/>
    <property type="match status" value="2"/>
</dbReference>
<dbReference type="PROSITE" id="PS00455">
    <property type="entry name" value="AMP_BINDING"/>
    <property type="match status" value="1"/>
</dbReference>
<dbReference type="InterPro" id="IPR000873">
    <property type="entry name" value="AMP-dep_synth/lig_dom"/>
</dbReference>
<dbReference type="EMBL" id="MVFC01000054">
    <property type="protein sequence ID" value="OON71561.1"/>
    <property type="molecule type" value="Genomic_DNA"/>
</dbReference>
<dbReference type="Pfam" id="PF00668">
    <property type="entry name" value="Condensation"/>
    <property type="match status" value="1"/>
</dbReference>
<dbReference type="GO" id="GO:0031177">
    <property type="term" value="F:phosphopantetheine binding"/>
    <property type="evidence" value="ECO:0007669"/>
    <property type="project" value="InterPro"/>
</dbReference>
<dbReference type="PANTHER" id="PTHR45527:SF1">
    <property type="entry name" value="FATTY ACID SYNTHASE"/>
    <property type="match status" value="1"/>
</dbReference>
<evidence type="ECO:0000256" key="1">
    <source>
        <dbReference type="ARBA" id="ARBA00001957"/>
    </source>
</evidence>
<dbReference type="InterPro" id="IPR045851">
    <property type="entry name" value="AMP-bd_C_sf"/>
</dbReference>
<organism evidence="6 7">
    <name type="scientific">Streptomyces tsukubensis</name>
    <dbReference type="NCBI Taxonomy" id="83656"/>
    <lineage>
        <taxon>Bacteria</taxon>
        <taxon>Bacillati</taxon>
        <taxon>Actinomycetota</taxon>
        <taxon>Actinomycetes</taxon>
        <taxon>Kitasatosporales</taxon>
        <taxon>Streptomycetaceae</taxon>
        <taxon>Streptomyces</taxon>
    </lineage>
</organism>
<dbReference type="InterPro" id="IPR020806">
    <property type="entry name" value="PKS_PP-bd"/>
</dbReference>
<dbReference type="GO" id="GO:0003824">
    <property type="term" value="F:catalytic activity"/>
    <property type="evidence" value="ECO:0007669"/>
    <property type="project" value="InterPro"/>
</dbReference>
<dbReference type="PANTHER" id="PTHR45527">
    <property type="entry name" value="NONRIBOSOMAL PEPTIDE SYNTHETASE"/>
    <property type="match status" value="1"/>
</dbReference>